<proteinExistence type="predicted"/>
<sequence length="172" mass="19079">MSKPFRKKLFWAFPLKIFSFILFFFALYSLSFARGGGRGIGFRHSQTLQLPKPTTEKVKLYRSASTTKATNPLFPSYKSYPAGLHGIRHLRESVFPSYTQFRSGQFIKGTRPGSATIMISTSYLGSTYIGLGRFGPTSGISYSKTKNQFVPTTGITVPPFVSQLATGSQPPR</sequence>
<evidence type="ECO:0000313" key="2">
    <source>
        <dbReference type="Proteomes" id="UP000297713"/>
    </source>
</evidence>
<dbReference type="OrthoDB" id="195340at2"/>
<dbReference type="EMBL" id="LXQC01000112">
    <property type="protein sequence ID" value="TFE70824.1"/>
    <property type="molecule type" value="Genomic_DNA"/>
</dbReference>
<gene>
    <name evidence="1" type="ORF">A7Q10_00355</name>
</gene>
<dbReference type="Proteomes" id="UP000297713">
    <property type="component" value="Unassembled WGS sequence"/>
</dbReference>
<dbReference type="AlphaFoldDB" id="A0A4Y8PFT1"/>
<keyword evidence="2" id="KW-1185">Reference proteome</keyword>
<reference evidence="1 2" key="1">
    <citation type="submission" date="2016-05" db="EMBL/GenBank/DDBJ databases">
        <title>Diversity and Homogeneity among Thermoacidophilic Verrucomicrobia Methanotrophs Linked with Geographical Origin.</title>
        <authorList>
            <person name="Erikstad H.-A."/>
            <person name="Smestad N.B."/>
            <person name="Ceballos R.M."/>
            <person name="Birkeland N.-K."/>
        </authorList>
    </citation>
    <scope>NUCLEOTIDE SEQUENCE [LARGE SCALE GENOMIC DNA]</scope>
    <source>
        <strain evidence="1 2">Phi</strain>
    </source>
</reference>
<organism evidence="1 2">
    <name type="scientific">Methylacidiphilum caldifontis</name>
    <dbReference type="NCBI Taxonomy" id="2795386"/>
    <lineage>
        <taxon>Bacteria</taxon>
        <taxon>Pseudomonadati</taxon>
        <taxon>Verrucomicrobiota</taxon>
        <taxon>Methylacidiphilae</taxon>
        <taxon>Methylacidiphilales</taxon>
        <taxon>Methylacidiphilaceae</taxon>
        <taxon>Methylacidiphilum (ex Ratnadevi et al. 2023)</taxon>
    </lineage>
</organism>
<evidence type="ECO:0000313" key="1">
    <source>
        <dbReference type="EMBL" id="TFE70824.1"/>
    </source>
</evidence>
<name>A0A4Y8PFT1_9BACT</name>
<accession>A0A4Y8PFT1</accession>
<dbReference type="RefSeq" id="WP_134439481.1">
    <property type="nucleotide sequence ID" value="NZ_LXQC01000112.1"/>
</dbReference>
<comment type="caution">
    <text evidence="1">The sequence shown here is derived from an EMBL/GenBank/DDBJ whole genome shotgun (WGS) entry which is preliminary data.</text>
</comment>
<protein>
    <submittedName>
        <fullName evidence="1">Uncharacterized protein</fullName>
    </submittedName>
</protein>